<name>A0A1H9FA10_9PSEU</name>
<protein>
    <recommendedName>
        <fullName evidence="3">NACHT domain-containing protein</fullName>
    </recommendedName>
</protein>
<proteinExistence type="predicted"/>
<evidence type="ECO:0000313" key="2">
    <source>
        <dbReference type="Proteomes" id="UP000199028"/>
    </source>
</evidence>
<evidence type="ECO:0008006" key="3">
    <source>
        <dbReference type="Google" id="ProtNLM"/>
    </source>
</evidence>
<sequence length="1235" mass="137507">MRSESKPEAAQGRYLYERLGEKLFQQMCGALVAHEFPGVTCMPVGQSDGGRDVVRENPDGGRVIYQVKWSANSIKSPVAWLKAALKKEADNIRRLVRGGATEYYLMTSVAGTSFPGSGSMDQLAELLMDYSSEFGIPMRCWWRADIDARVNLAPQELLWSYAEMLAGWDLIRYLTTASRLHERDERLRDIVRKVVATQWEEDSKVKFKQVDLDSYALEDLYVDVEAERLAQPRRLEDIELEIELREGGELGGVARYLLQAKLPLTLVRGAPGQGKSTLTQYLCQLHREVFLSSAEDGAVHSNEKFPDFKPRLPLRVDLRDYASWLLGYDPFDIAHPDARPTKNKATARSLESFLARLMQVKSGEMPVRVEDVHELIARFPLLIVLDGLDEVASADVRQDVVARIDELTARLARSQWAPQVVVTTRPNSSGLAEPSPDRFETIALKPLGPALRRKYLGKWADSRRLPAGDRATLQRIFEARSAEPHIAQLAENPMQLTILLYLIQKRGDSIPHSRTDLYRSYMQTFLDREAAKSPAVQTHRDDLEEVTAYLGWQFQSLAESSGASGQLPIKEIKQSIVAYLYDADKDTHLVEALFTAVTDRVWALTSKEQGSFRFDVQPVQEYFAASYLYHFAGAAQARFDGSEVFRALVRRPYWFNTCRFYAGFASVNELAALAEVLEEEIERSSPPFDVSTPSVHIAHTRMVIWTLLADGVFAARPRTQARVARLISDDLGVRLIADALDKAHDLPDMAADRGGSALVKALREAIAADPQQPINRIRAELVAHVLIQNEVDEDELWRTWWQSNLHAAAGSDEESTWLALGGPMKNAAHLPGAIWSTLALDEPGAAHAALESGMQAATGSVQSQRLLRAVLNGHCSDARPTVGGGEAAWLLLLWAPRHFHRKAVEEASLSSSRNVRRHLQQGSDSRLRHAKQLFALDARYERVYEASKTGKGQKGTTSAWSNTARELAVIHGPSLFAAEITVIGAALPADRIMTGGDLTKDSEPLGDEADYGRLLNDVRHHRRNRSWWVSAFERYPDHLSRATWLLSLLAVADTTVVAECLEHIDAVTKSLPGPDLHAVRLASSRTGAIDLVRRLDRTILDRLSRHSADTALLVLHNTIAPSSFDRLSGLSEEFLGKMIDLELCSWPATHAVHGRMLSTPSIARCELLRAGGPNNLISGEVAGELPDDLVRDVLTAPADVPAPWLRRAEAQYSTTVRQTNLADHARGARWFDSMR</sequence>
<dbReference type="EMBL" id="FOFT01000002">
    <property type="protein sequence ID" value="SEQ34729.1"/>
    <property type="molecule type" value="Genomic_DNA"/>
</dbReference>
<organism evidence="1 2">
    <name type="scientific">Lentzea flaviverrucosa</name>
    <dbReference type="NCBI Taxonomy" id="200379"/>
    <lineage>
        <taxon>Bacteria</taxon>
        <taxon>Bacillati</taxon>
        <taxon>Actinomycetota</taxon>
        <taxon>Actinomycetes</taxon>
        <taxon>Pseudonocardiales</taxon>
        <taxon>Pseudonocardiaceae</taxon>
        <taxon>Lentzea</taxon>
    </lineage>
</organism>
<gene>
    <name evidence="1" type="ORF">SAMN05216195_102205</name>
</gene>
<dbReference type="AlphaFoldDB" id="A0A1H9FA10"/>
<evidence type="ECO:0000313" key="1">
    <source>
        <dbReference type="EMBL" id="SEQ34729.1"/>
    </source>
</evidence>
<dbReference type="Proteomes" id="UP000199028">
    <property type="component" value="Unassembled WGS sequence"/>
</dbReference>
<dbReference type="Gene3D" id="3.40.50.300">
    <property type="entry name" value="P-loop containing nucleotide triphosphate hydrolases"/>
    <property type="match status" value="1"/>
</dbReference>
<keyword evidence="2" id="KW-1185">Reference proteome</keyword>
<dbReference type="SUPFAM" id="SSF52540">
    <property type="entry name" value="P-loop containing nucleoside triphosphate hydrolases"/>
    <property type="match status" value="1"/>
</dbReference>
<accession>A0A1H9FA10</accession>
<reference evidence="2" key="1">
    <citation type="submission" date="2016-10" db="EMBL/GenBank/DDBJ databases">
        <authorList>
            <person name="Varghese N."/>
            <person name="Submissions S."/>
        </authorList>
    </citation>
    <scope>NUCLEOTIDE SEQUENCE [LARGE SCALE GENOMIC DNA]</scope>
    <source>
        <strain evidence="2">CGMCC 4.578</strain>
    </source>
</reference>
<dbReference type="InterPro" id="IPR027417">
    <property type="entry name" value="P-loop_NTPase"/>
</dbReference>